<reference evidence="2 3" key="1">
    <citation type="submission" date="2020-07" db="EMBL/GenBank/DDBJ databases">
        <title>Complete genome and description of Corynebacterium incognita strain Marseille-Q3630 sp. nov.</title>
        <authorList>
            <person name="Boxberger M."/>
        </authorList>
    </citation>
    <scope>NUCLEOTIDE SEQUENCE [LARGE SCALE GENOMIC DNA]</scope>
    <source>
        <strain evidence="2 3">Marseille-Q3630</strain>
    </source>
</reference>
<organism evidence="2 3">
    <name type="scientific">Corynebacterium incognita</name>
    <dbReference type="NCBI Taxonomy" id="2754725"/>
    <lineage>
        <taxon>Bacteria</taxon>
        <taxon>Bacillati</taxon>
        <taxon>Actinomycetota</taxon>
        <taxon>Actinomycetes</taxon>
        <taxon>Mycobacteriales</taxon>
        <taxon>Corynebacteriaceae</taxon>
        <taxon>Corynebacterium</taxon>
    </lineage>
</organism>
<proteinExistence type="predicted"/>
<dbReference type="InterPro" id="IPR041664">
    <property type="entry name" value="AAA_16"/>
</dbReference>
<feature type="domain" description="Orc1-like AAA ATPase" evidence="1">
    <location>
        <begin position="20"/>
        <end position="184"/>
    </location>
</feature>
<dbReference type="InterPro" id="IPR027417">
    <property type="entry name" value="P-loop_NTPase"/>
</dbReference>
<evidence type="ECO:0000313" key="2">
    <source>
        <dbReference type="EMBL" id="QNE89754.1"/>
    </source>
</evidence>
<name>A0A7G7CQ88_9CORY</name>
<dbReference type="RefSeq" id="WP_185176128.1">
    <property type="nucleotide sequence ID" value="NZ_CP059404.1"/>
</dbReference>
<keyword evidence="2" id="KW-0067">ATP-binding</keyword>
<dbReference type="KEGG" id="cik:H0194_01475"/>
<dbReference type="PANTHER" id="PTHR34301">
    <property type="entry name" value="DNA-BINDING PROTEIN-RELATED"/>
    <property type="match status" value="1"/>
</dbReference>
<gene>
    <name evidence="2" type="ORF">H0194_01475</name>
</gene>
<dbReference type="EMBL" id="CP059404">
    <property type="protein sequence ID" value="QNE89754.1"/>
    <property type="molecule type" value="Genomic_DNA"/>
</dbReference>
<dbReference type="AlphaFoldDB" id="A0A7G7CQ88"/>
<evidence type="ECO:0000313" key="3">
    <source>
        <dbReference type="Proteomes" id="UP000515743"/>
    </source>
</evidence>
<dbReference type="SUPFAM" id="SSF52540">
    <property type="entry name" value="P-loop containing nucleoside triphosphate hydrolases"/>
    <property type="match status" value="1"/>
</dbReference>
<protein>
    <submittedName>
        <fullName evidence="2">ATP-binding protein</fullName>
    </submittedName>
</protein>
<keyword evidence="3" id="KW-1185">Reference proteome</keyword>
<dbReference type="GO" id="GO:0005524">
    <property type="term" value="F:ATP binding"/>
    <property type="evidence" value="ECO:0007669"/>
    <property type="project" value="UniProtKB-KW"/>
</dbReference>
<dbReference type="Proteomes" id="UP000515743">
    <property type="component" value="Chromosome"/>
</dbReference>
<dbReference type="Gene3D" id="3.40.50.300">
    <property type="entry name" value="P-loop containing nucleotide triphosphate hydrolases"/>
    <property type="match status" value="1"/>
</dbReference>
<evidence type="ECO:0000259" key="1">
    <source>
        <dbReference type="Pfam" id="PF13191"/>
    </source>
</evidence>
<keyword evidence="2" id="KW-0547">Nucleotide-binding</keyword>
<dbReference type="PANTHER" id="PTHR34301:SF8">
    <property type="entry name" value="ATPASE DOMAIN-CONTAINING PROTEIN"/>
    <property type="match status" value="1"/>
</dbReference>
<dbReference type="Pfam" id="PF13191">
    <property type="entry name" value="AAA_16"/>
    <property type="match status" value="1"/>
</dbReference>
<sequence length="382" mass="41253">MNDSLHNPFRPTFGASPRYWAGRASALNDYDEAIGAGPGHPHRSLVLSGSRGIGKTVLLSELEDRARAHGWLILRTPSTPGMAGRLVDSIIPEALHTFRGRAKRRDITGLRVMGLGSISTDLDAEAEPTPTLTSRMHQLADALAPHNTGFVISVDEVQDADPTDLHELATAYQDLIRDDKNVSLIVAGLTHGVDTLLDLPGTTFMRRARRFDLGPLTDDDAQQALLHTARGSGIEMTEEAATRAALVAQGYPYLVQLVGSLAWDVARRAGRASISPDDILAIEREAIDTIALQVHHPSMKGVPDGQRNVLLAMARVMGEDNHPVAVADIAAEMGKTTKGLSDSRHKLIARDLIAPAGWGEVEFVLPYFKEYLGSGGRTSKLH</sequence>
<accession>A0A7G7CQ88</accession>